<evidence type="ECO:0000313" key="1">
    <source>
        <dbReference type="EMBL" id="SFM13426.1"/>
    </source>
</evidence>
<protein>
    <recommendedName>
        <fullName evidence="3">SMI1 / KNR4 family (SUKH-1)</fullName>
    </recommendedName>
</protein>
<proteinExistence type="predicted"/>
<dbReference type="EMBL" id="FOUE01000002">
    <property type="protein sequence ID" value="SFM13426.1"/>
    <property type="molecule type" value="Genomic_DNA"/>
</dbReference>
<dbReference type="RefSeq" id="WP_092021125.1">
    <property type="nucleotide sequence ID" value="NZ_FOUE01000002.1"/>
</dbReference>
<organism evidence="1 2">
    <name type="scientific">Marinobacter zhejiangensis</name>
    <dbReference type="NCBI Taxonomy" id="488535"/>
    <lineage>
        <taxon>Bacteria</taxon>
        <taxon>Pseudomonadati</taxon>
        <taxon>Pseudomonadota</taxon>
        <taxon>Gammaproteobacteria</taxon>
        <taxon>Pseudomonadales</taxon>
        <taxon>Marinobacteraceae</taxon>
        <taxon>Marinobacter</taxon>
    </lineage>
</organism>
<evidence type="ECO:0000313" key="2">
    <source>
        <dbReference type="Proteomes" id="UP000198519"/>
    </source>
</evidence>
<dbReference type="Proteomes" id="UP000198519">
    <property type="component" value="Unassembled WGS sequence"/>
</dbReference>
<dbReference type="AlphaFoldDB" id="A0A1I4NDG8"/>
<gene>
    <name evidence="1" type="ORF">SAMN04487963_1308</name>
</gene>
<keyword evidence="2" id="KW-1185">Reference proteome</keyword>
<name>A0A1I4NDG8_9GAMM</name>
<reference evidence="2" key="1">
    <citation type="submission" date="2016-10" db="EMBL/GenBank/DDBJ databases">
        <authorList>
            <person name="Varghese N."/>
            <person name="Submissions S."/>
        </authorList>
    </citation>
    <scope>NUCLEOTIDE SEQUENCE [LARGE SCALE GENOMIC DNA]</scope>
    <source>
        <strain evidence="2">CGMCC 1.7061</strain>
    </source>
</reference>
<evidence type="ECO:0008006" key="3">
    <source>
        <dbReference type="Google" id="ProtNLM"/>
    </source>
</evidence>
<sequence length="200" mass="22378">MDLNHITYKGPDIDDEEVLASLPDNLANLLSQINGFIQYHGGLHIYGACRAPQWHSIREAWHGEAAAHKHYESIRASDVPLGEDCLGFQFFLRDKQVIFLDGETGDVEELGLSLREFFAWVADDPVDSLGMQPLHQFMEEGNICEPGKLLAEYPFFCTKESEQGVSLSAVPCLERRQFLADLHNQLSGVQDGGKFDVTLV</sequence>
<dbReference type="OrthoDB" id="876295at2"/>
<dbReference type="STRING" id="488535.SAMN04487963_1308"/>
<accession>A0A1I4NDG8</accession>